<dbReference type="InterPro" id="IPR000489">
    <property type="entry name" value="Pterin-binding_dom"/>
</dbReference>
<dbReference type="PROSITE" id="PS00793">
    <property type="entry name" value="DHPS_2"/>
    <property type="match status" value="1"/>
</dbReference>
<dbReference type="KEGG" id="whr:OG579_05940"/>
<dbReference type="FunFam" id="3.20.20.20:FF:000008">
    <property type="entry name" value="Dihydropteroate synthase"/>
    <property type="match status" value="1"/>
</dbReference>
<evidence type="ECO:0000256" key="1">
    <source>
        <dbReference type="ARBA" id="ARBA00009503"/>
    </source>
</evidence>
<dbReference type="EMBL" id="CP108021">
    <property type="protein sequence ID" value="WUM21333.1"/>
    <property type="molecule type" value="Genomic_DNA"/>
</dbReference>
<comment type="subunit">
    <text evidence="2">Homodimer.</text>
</comment>
<comment type="function">
    <text evidence="3">Has very low affinity for the DHPS substrate 6-hydroxymethyl-7,8-dihydropterin-pyrophosphate, but can bind the inhibitor dapsone. Seems to lack dihydropteroate synthase activity, and does probably not function in folate metabolism.</text>
</comment>
<dbReference type="InterPro" id="IPR006390">
    <property type="entry name" value="DHP_synth_dom"/>
</dbReference>
<keyword evidence="4 6" id="KW-0808">Transferase</keyword>
<gene>
    <name evidence="6" type="primary">folP</name>
    <name evidence="6" type="ORF">OG579_05940</name>
</gene>
<comment type="pathway">
    <text evidence="4">Cofactor biosynthesis; tetrahydrofolate biosynthesis; 7,8-dihydrofolate from 2-amino-4-hydroxy-6-hydroxymethyl-7,8-dihydropteridine diphosphate and 4-aminobenzoate: step 1/2.</text>
</comment>
<keyword evidence="4" id="KW-0460">Magnesium</keyword>
<dbReference type="Gene3D" id="3.20.20.20">
    <property type="entry name" value="Dihydropteroate synthase-like"/>
    <property type="match status" value="1"/>
</dbReference>
<name>A0AAU4K5C7_9NOCA</name>
<evidence type="ECO:0000256" key="2">
    <source>
        <dbReference type="ARBA" id="ARBA00011738"/>
    </source>
</evidence>
<dbReference type="Pfam" id="PF00809">
    <property type="entry name" value="Pterin_bind"/>
    <property type="match status" value="1"/>
</dbReference>
<keyword evidence="4" id="KW-0479">Metal-binding</keyword>
<evidence type="ECO:0000313" key="7">
    <source>
        <dbReference type="Proteomes" id="UP001432128"/>
    </source>
</evidence>
<dbReference type="GO" id="GO:0046872">
    <property type="term" value="F:metal ion binding"/>
    <property type="evidence" value="ECO:0007669"/>
    <property type="project" value="UniProtKB-KW"/>
</dbReference>
<dbReference type="GO" id="GO:0005829">
    <property type="term" value="C:cytosol"/>
    <property type="evidence" value="ECO:0007669"/>
    <property type="project" value="TreeGrafter"/>
</dbReference>
<dbReference type="InterPro" id="IPR045031">
    <property type="entry name" value="DHP_synth-like"/>
</dbReference>
<keyword evidence="7" id="KW-1185">Reference proteome</keyword>
<dbReference type="EC" id="2.5.1.15" evidence="4"/>
<evidence type="ECO:0000313" key="6">
    <source>
        <dbReference type="EMBL" id="WUM21333.1"/>
    </source>
</evidence>
<comment type="function">
    <text evidence="4">Catalyzes the condensation of para-aminobenzoate (pABA) with 6-hydroxymethyl-7,8-dihydropterin diphosphate (DHPt-PP) to form 7,8-dihydropteroate (H2Pte), the immediate precursor of folate derivatives.</text>
</comment>
<evidence type="ECO:0000256" key="4">
    <source>
        <dbReference type="RuleBase" id="RU361205"/>
    </source>
</evidence>
<dbReference type="SUPFAM" id="SSF51717">
    <property type="entry name" value="Dihydropteroate synthetase-like"/>
    <property type="match status" value="1"/>
</dbReference>
<dbReference type="AlphaFoldDB" id="A0AAU4K5C7"/>
<keyword evidence="4" id="KW-0289">Folate biosynthesis</keyword>
<dbReference type="InterPro" id="IPR011005">
    <property type="entry name" value="Dihydropteroate_synth-like_sf"/>
</dbReference>
<dbReference type="PANTHER" id="PTHR20941:SF8">
    <property type="entry name" value="INACTIVE DIHYDROPTEROATE SYNTHASE 2"/>
    <property type="match status" value="1"/>
</dbReference>
<dbReference type="CDD" id="cd00739">
    <property type="entry name" value="DHPS"/>
    <property type="match status" value="1"/>
</dbReference>
<dbReference type="RefSeq" id="WP_328858428.1">
    <property type="nucleotide sequence ID" value="NZ_CP108021.1"/>
</dbReference>
<comment type="similarity">
    <text evidence="1 4">Belongs to the DHPS family.</text>
</comment>
<accession>A0AAU4K5C7</accession>
<proteinExistence type="inferred from homology"/>
<evidence type="ECO:0000256" key="3">
    <source>
        <dbReference type="ARBA" id="ARBA00058850"/>
    </source>
</evidence>
<reference evidence="6 7" key="1">
    <citation type="submission" date="2022-10" db="EMBL/GenBank/DDBJ databases">
        <title>The complete genomes of actinobacterial strains from the NBC collection.</title>
        <authorList>
            <person name="Joergensen T.S."/>
            <person name="Alvarez Arevalo M."/>
            <person name="Sterndorff E.B."/>
            <person name="Faurdal D."/>
            <person name="Vuksanovic O."/>
            <person name="Mourched A.-S."/>
            <person name="Charusanti P."/>
            <person name="Shaw S."/>
            <person name="Blin K."/>
            <person name="Weber T."/>
        </authorList>
    </citation>
    <scope>NUCLEOTIDE SEQUENCE [LARGE SCALE GENOMIC DNA]</scope>
    <source>
        <strain evidence="6 7">NBC_00319</strain>
    </source>
</reference>
<dbReference type="PANTHER" id="PTHR20941">
    <property type="entry name" value="FOLATE SYNTHESIS PROTEINS"/>
    <property type="match status" value="1"/>
</dbReference>
<dbReference type="NCBIfam" id="TIGR01496">
    <property type="entry name" value="DHPS"/>
    <property type="match status" value="1"/>
</dbReference>
<comment type="cofactor">
    <cofactor evidence="4">
        <name>Mg(2+)</name>
        <dbReference type="ChEBI" id="CHEBI:18420"/>
    </cofactor>
</comment>
<organism evidence="6 7">
    <name type="scientific">Williamsia herbipolensis</name>
    <dbReference type="NCBI Taxonomy" id="1603258"/>
    <lineage>
        <taxon>Bacteria</taxon>
        <taxon>Bacillati</taxon>
        <taxon>Actinomycetota</taxon>
        <taxon>Actinomycetes</taxon>
        <taxon>Mycobacteriales</taxon>
        <taxon>Nocardiaceae</taxon>
        <taxon>Williamsia</taxon>
    </lineage>
</organism>
<evidence type="ECO:0000259" key="5">
    <source>
        <dbReference type="PROSITE" id="PS50972"/>
    </source>
</evidence>
<dbReference type="PROSITE" id="PS00792">
    <property type="entry name" value="DHPS_1"/>
    <property type="match status" value="1"/>
</dbReference>
<dbReference type="PROSITE" id="PS50972">
    <property type="entry name" value="PTERIN_BINDING"/>
    <property type="match status" value="1"/>
</dbReference>
<protein>
    <recommendedName>
        <fullName evidence="4">Dihydropteroate synthase</fullName>
        <shortName evidence="4">DHPS</shortName>
        <ecNumber evidence="4">2.5.1.15</ecNumber>
    </recommendedName>
    <alternativeName>
        <fullName evidence="4">Dihydropteroate pyrophosphorylase</fullName>
    </alternativeName>
</protein>
<feature type="domain" description="Pterin-binding" evidence="5">
    <location>
        <begin position="31"/>
        <end position="284"/>
    </location>
</feature>
<dbReference type="GO" id="GO:0004156">
    <property type="term" value="F:dihydropteroate synthase activity"/>
    <property type="evidence" value="ECO:0007669"/>
    <property type="project" value="UniProtKB-EC"/>
</dbReference>
<dbReference type="Proteomes" id="UP001432128">
    <property type="component" value="Chromosome"/>
</dbReference>
<dbReference type="GO" id="GO:0046656">
    <property type="term" value="P:folic acid biosynthetic process"/>
    <property type="evidence" value="ECO:0007669"/>
    <property type="project" value="UniProtKB-KW"/>
</dbReference>
<sequence length="303" mass="31784">MDYAAVAAPDLGVPSSWFPTLCGRPVDTGRALVMAIVNRTPDSFYDRGADFGDDAAMDRVHRVVAEGADLVDIGGVKAGPGVAVDAAEEADRVVPFIEWVRSAYPDVIISVDTWRAEVAVTACAAGADLINDTWAGTDPDLVHAAADAGAGIVCSHTGGAVPRTRPHRVRYPDVVDAVVTDVVAGARRAERAGVARADILIDPTHDFGKNTHHGLALLRHVNNLVNTGWPVLMALSNKDFVGETLGVGLEDRLEGTLAATALAAAQGARVFRVHEVAATRRVVDMVAAIAGTRPPQRTVRGLA</sequence>